<comment type="similarity">
    <text evidence="1">Belongs to the bacterial sugar transferase family.</text>
</comment>
<feature type="transmembrane region" description="Helical" evidence="2">
    <location>
        <begin position="12"/>
        <end position="35"/>
    </location>
</feature>
<evidence type="ECO:0000259" key="3">
    <source>
        <dbReference type="Pfam" id="PF02397"/>
    </source>
</evidence>
<dbReference type="PANTHER" id="PTHR30576">
    <property type="entry name" value="COLANIC BIOSYNTHESIS UDP-GLUCOSE LIPID CARRIER TRANSFERASE"/>
    <property type="match status" value="1"/>
</dbReference>
<dbReference type="PANTHER" id="PTHR30576:SF8">
    <property type="entry name" value="UNDECAPRENYL-PHOSPHATE GALACTOSE PHOSPHOTRANSFERASE"/>
    <property type="match status" value="1"/>
</dbReference>
<dbReference type="EMBL" id="JAAAMI010000002">
    <property type="protein sequence ID" value="NDV42632.1"/>
    <property type="molecule type" value="Genomic_DNA"/>
</dbReference>
<evidence type="ECO:0000313" key="4">
    <source>
        <dbReference type="EMBL" id="NDV42632.1"/>
    </source>
</evidence>
<dbReference type="InterPro" id="IPR003362">
    <property type="entry name" value="Bact_transf"/>
</dbReference>
<protein>
    <submittedName>
        <fullName evidence="4">Sugar transferase</fullName>
    </submittedName>
</protein>
<comment type="caution">
    <text evidence="4">The sequence shown here is derived from an EMBL/GenBank/DDBJ whole genome shotgun (WGS) entry which is preliminary data.</text>
</comment>
<evidence type="ECO:0000256" key="2">
    <source>
        <dbReference type="SAM" id="Phobius"/>
    </source>
</evidence>
<name>A0A6I5KW70_9FLAO</name>
<sequence length="214" mass="24840">MYKSFFKRLIDFFVAMMGLLIISPIFLLVAIMLWFDFKGTPFFKQQRPGMNEKIFSIIKFKTMNNNTDANGKLLPDSLRITKLGRFIRKTSLDEIPQLFNVLKGDMSLVGPRPLLPSYLPYYKEDERIRHSVRPGITGLAQVSGRNYLTWEEKFAFDAEYVNNLTFRMDFQILSKTVKKALSGQDVAFDADEIVERLDDYRKNNVGQKSVLKKV</sequence>
<dbReference type="RefSeq" id="WP_163633596.1">
    <property type="nucleotide sequence ID" value="NZ_JAAAMI010000002.1"/>
</dbReference>
<keyword evidence="2" id="KW-1133">Transmembrane helix</keyword>
<reference evidence="4 5" key="1">
    <citation type="submission" date="2020-01" db="EMBL/GenBank/DDBJ databases">
        <title>Muricauda sediminis sp.nov. 40Bstr401.</title>
        <authorList>
            <person name="Xue Z."/>
            <person name="Zhu S."/>
            <person name="Ren N."/>
            <person name="Chen T."/>
            <person name="Chen X."/>
            <person name="Chen J."/>
            <person name="Yang J."/>
        </authorList>
    </citation>
    <scope>NUCLEOTIDE SEQUENCE [LARGE SCALE GENOMIC DNA]</scope>
    <source>
        <strain evidence="4 5">40Bstr401</strain>
    </source>
</reference>
<organism evidence="4 5">
    <name type="scientific">Flagellimonas sediminis</name>
    <dbReference type="NCBI Taxonomy" id="2696468"/>
    <lineage>
        <taxon>Bacteria</taxon>
        <taxon>Pseudomonadati</taxon>
        <taxon>Bacteroidota</taxon>
        <taxon>Flavobacteriia</taxon>
        <taxon>Flavobacteriales</taxon>
        <taxon>Flavobacteriaceae</taxon>
        <taxon>Flagellimonas</taxon>
    </lineage>
</organism>
<accession>A0A6I5KW70</accession>
<evidence type="ECO:0000313" key="5">
    <source>
        <dbReference type="Proteomes" id="UP000468707"/>
    </source>
</evidence>
<feature type="domain" description="Bacterial sugar transferase" evidence="3">
    <location>
        <begin position="7"/>
        <end position="181"/>
    </location>
</feature>
<dbReference type="GO" id="GO:0016780">
    <property type="term" value="F:phosphotransferase activity, for other substituted phosphate groups"/>
    <property type="evidence" value="ECO:0007669"/>
    <property type="project" value="TreeGrafter"/>
</dbReference>
<proteinExistence type="inferred from homology"/>
<keyword evidence="5" id="KW-1185">Reference proteome</keyword>
<dbReference type="AlphaFoldDB" id="A0A6I5KW70"/>
<gene>
    <name evidence="4" type="ORF">GTK07_04775</name>
</gene>
<evidence type="ECO:0000256" key="1">
    <source>
        <dbReference type="ARBA" id="ARBA00006464"/>
    </source>
</evidence>
<keyword evidence="4" id="KW-0808">Transferase</keyword>
<dbReference type="Pfam" id="PF02397">
    <property type="entry name" value="Bac_transf"/>
    <property type="match status" value="1"/>
</dbReference>
<keyword evidence="2" id="KW-0812">Transmembrane</keyword>
<dbReference type="Proteomes" id="UP000468707">
    <property type="component" value="Unassembled WGS sequence"/>
</dbReference>
<keyword evidence="2" id="KW-0472">Membrane</keyword>